<reference evidence="2 3" key="1">
    <citation type="submission" date="2016-08" db="EMBL/GenBank/DDBJ databases">
        <title>Draft genome sequence of Candidatus Piscirickettsia litoralis, from seawater.</title>
        <authorList>
            <person name="Wan X."/>
            <person name="Lee A.J."/>
            <person name="Hou S."/>
            <person name="Donachie S.P."/>
        </authorList>
    </citation>
    <scope>NUCLEOTIDE SEQUENCE [LARGE SCALE GENOMIC DNA]</scope>
    <source>
        <strain evidence="2 3">Y2</strain>
    </source>
</reference>
<sequence length="156" mass="17023">MSLKPLVLTLTGLLVLTISACSRPPQDSADFIASIQEGAAHSSEQSQIVDQNFETVISAIITNSNNCLTKDSKSIITPSIYLTGKNKATFSLQIPIEADHFWQMIPKGGIYVLVATISAVTQQKTKLTIYTEKSGRPAMKTLMDWSHNKANSCSLY</sequence>
<comment type="caution">
    <text evidence="2">The sequence shown here is derived from an EMBL/GenBank/DDBJ whole genome shotgun (WGS) entry which is preliminary data.</text>
</comment>
<evidence type="ECO:0000313" key="2">
    <source>
        <dbReference type="EMBL" id="ODN43609.1"/>
    </source>
</evidence>
<dbReference type="RefSeq" id="WP_069313407.1">
    <property type="nucleotide sequence ID" value="NZ_MDTU01000001.1"/>
</dbReference>
<feature type="chain" id="PRO_5046836701" description="Lipoprotein" evidence="1">
    <location>
        <begin position="21"/>
        <end position="156"/>
    </location>
</feature>
<dbReference type="PROSITE" id="PS51257">
    <property type="entry name" value="PROKAR_LIPOPROTEIN"/>
    <property type="match status" value="1"/>
</dbReference>
<gene>
    <name evidence="2" type="ORF">BGC07_12690</name>
</gene>
<protein>
    <recommendedName>
        <fullName evidence="4">Lipoprotein</fullName>
    </recommendedName>
</protein>
<organism evidence="2 3">
    <name type="scientific">Piscirickettsia litoralis</name>
    <dbReference type="NCBI Taxonomy" id="1891921"/>
    <lineage>
        <taxon>Bacteria</taxon>
        <taxon>Pseudomonadati</taxon>
        <taxon>Pseudomonadota</taxon>
        <taxon>Gammaproteobacteria</taxon>
        <taxon>Thiotrichales</taxon>
        <taxon>Piscirickettsiaceae</taxon>
        <taxon>Piscirickettsia</taxon>
    </lineage>
</organism>
<evidence type="ECO:0000256" key="1">
    <source>
        <dbReference type="SAM" id="SignalP"/>
    </source>
</evidence>
<keyword evidence="1" id="KW-0732">Signal</keyword>
<dbReference type="Proteomes" id="UP000094329">
    <property type="component" value="Unassembled WGS sequence"/>
</dbReference>
<dbReference type="EMBL" id="MDTU01000001">
    <property type="protein sequence ID" value="ODN43609.1"/>
    <property type="molecule type" value="Genomic_DNA"/>
</dbReference>
<feature type="signal peptide" evidence="1">
    <location>
        <begin position="1"/>
        <end position="20"/>
    </location>
</feature>
<accession>A0ABX3A418</accession>
<evidence type="ECO:0000313" key="3">
    <source>
        <dbReference type="Proteomes" id="UP000094329"/>
    </source>
</evidence>
<evidence type="ECO:0008006" key="4">
    <source>
        <dbReference type="Google" id="ProtNLM"/>
    </source>
</evidence>
<name>A0ABX3A418_9GAMM</name>
<proteinExistence type="predicted"/>
<keyword evidence="3" id="KW-1185">Reference proteome</keyword>